<accession>A0A401YT92</accession>
<keyword evidence="2" id="KW-1185">Reference proteome</keyword>
<reference evidence="1 2" key="1">
    <citation type="submission" date="2018-12" db="EMBL/GenBank/DDBJ databases">
        <title>Draft genome sequence of Embleya hyalina NBRC 13850T.</title>
        <authorList>
            <person name="Komaki H."/>
            <person name="Hosoyama A."/>
            <person name="Kimura A."/>
            <person name="Ichikawa N."/>
            <person name="Tamura T."/>
        </authorList>
    </citation>
    <scope>NUCLEOTIDE SEQUENCE [LARGE SCALE GENOMIC DNA]</scope>
    <source>
        <strain evidence="1 2">NBRC 13850</strain>
    </source>
</reference>
<name>A0A401YT92_9ACTN</name>
<gene>
    <name evidence="1" type="ORF">EHYA_05527</name>
</gene>
<dbReference type="EMBL" id="BIFH01000025">
    <property type="protein sequence ID" value="GCD97830.1"/>
    <property type="molecule type" value="Genomic_DNA"/>
</dbReference>
<protein>
    <submittedName>
        <fullName evidence="1">Uncharacterized protein</fullName>
    </submittedName>
</protein>
<sequence>MFESEGECRGVEDVWVVRDDGVEWEFVPFVGVGPLRFGSSPEGVRAALVGAPSYASSPGSWIAFEVYFGPGLGLCAVAVDARRGPKSG</sequence>
<evidence type="ECO:0000313" key="1">
    <source>
        <dbReference type="EMBL" id="GCD97830.1"/>
    </source>
</evidence>
<dbReference type="AlphaFoldDB" id="A0A401YT92"/>
<organism evidence="1 2">
    <name type="scientific">Embleya hyalina</name>
    <dbReference type="NCBI Taxonomy" id="516124"/>
    <lineage>
        <taxon>Bacteria</taxon>
        <taxon>Bacillati</taxon>
        <taxon>Actinomycetota</taxon>
        <taxon>Actinomycetes</taxon>
        <taxon>Kitasatosporales</taxon>
        <taxon>Streptomycetaceae</taxon>
        <taxon>Embleya</taxon>
    </lineage>
</organism>
<dbReference type="Proteomes" id="UP000286931">
    <property type="component" value="Unassembled WGS sequence"/>
</dbReference>
<comment type="caution">
    <text evidence="1">The sequence shown here is derived from an EMBL/GenBank/DDBJ whole genome shotgun (WGS) entry which is preliminary data.</text>
</comment>
<proteinExistence type="predicted"/>
<evidence type="ECO:0000313" key="2">
    <source>
        <dbReference type="Proteomes" id="UP000286931"/>
    </source>
</evidence>